<dbReference type="Proteomes" id="UP000290759">
    <property type="component" value="Unassembled WGS sequence"/>
</dbReference>
<dbReference type="PANTHER" id="PTHR43531">
    <property type="entry name" value="PROTEIN ICFG"/>
    <property type="match status" value="1"/>
</dbReference>
<dbReference type="SMART" id="SM00086">
    <property type="entry name" value="PAC"/>
    <property type="match status" value="2"/>
</dbReference>
<dbReference type="AlphaFoldDB" id="A0A4Q2U410"/>
<evidence type="ECO:0000256" key="3">
    <source>
        <dbReference type="ARBA" id="ARBA00029447"/>
    </source>
</evidence>
<dbReference type="PANTHER" id="PTHR43531:SF11">
    <property type="entry name" value="METHYL-ACCEPTING CHEMOTAXIS PROTEIN 3"/>
    <property type="match status" value="1"/>
</dbReference>
<dbReference type="InterPro" id="IPR003660">
    <property type="entry name" value="HAMP_dom"/>
</dbReference>
<dbReference type="NCBIfam" id="TIGR00229">
    <property type="entry name" value="sensory_box"/>
    <property type="match status" value="2"/>
</dbReference>
<accession>A0A4Q2U410</accession>
<dbReference type="InterPro" id="IPR000700">
    <property type="entry name" value="PAS-assoc_C"/>
</dbReference>
<dbReference type="Pfam" id="PF00015">
    <property type="entry name" value="MCPsignal"/>
    <property type="match status" value="1"/>
</dbReference>
<comment type="similarity">
    <text evidence="3">Belongs to the methyl-accepting chemotaxis (MCP) protein family.</text>
</comment>
<reference evidence="9 10" key="2">
    <citation type="submission" date="2019-02" db="EMBL/GenBank/DDBJ databases">
        <title>'Lichenibacterium ramalinii' gen. nov. sp. nov., 'Lichenibacterium minor' gen. nov. sp. nov.</title>
        <authorList>
            <person name="Pankratov T."/>
        </authorList>
    </citation>
    <scope>NUCLEOTIDE SEQUENCE [LARGE SCALE GENOMIC DNA]</scope>
    <source>
        <strain evidence="9 10">RmlP026</strain>
    </source>
</reference>
<dbReference type="PROSITE" id="PS50885">
    <property type="entry name" value="HAMP"/>
    <property type="match status" value="1"/>
</dbReference>
<evidence type="ECO:0000259" key="8">
    <source>
        <dbReference type="PROSITE" id="PS50885"/>
    </source>
</evidence>
<evidence type="ECO:0000313" key="9">
    <source>
        <dbReference type="EMBL" id="RYC29637.1"/>
    </source>
</evidence>
<evidence type="ECO:0000259" key="5">
    <source>
        <dbReference type="PROSITE" id="PS50111"/>
    </source>
</evidence>
<dbReference type="GO" id="GO:0006935">
    <property type="term" value="P:chemotaxis"/>
    <property type="evidence" value="ECO:0007669"/>
    <property type="project" value="UniProtKB-KW"/>
</dbReference>
<dbReference type="EMBL" id="QYBB01000045">
    <property type="protein sequence ID" value="RYC29637.1"/>
    <property type="molecule type" value="Genomic_DNA"/>
</dbReference>
<feature type="domain" description="HAMP" evidence="8">
    <location>
        <begin position="247"/>
        <end position="299"/>
    </location>
</feature>
<dbReference type="GO" id="GO:0007165">
    <property type="term" value="P:signal transduction"/>
    <property type="evidence" value="ECO:0007669"/>
    <property type="project" value="UniProtKB-KW"/>
</dbReference>
<feature type="domain" description="PAS" evidence="6">
    <location>
        <begin position="147"/>
        <end position="185"/>
    </location>
</feature>
<feature type="domain" description="Methyl-accepting transducer" evidence="5">
    <location>
        <begin position="304"/>
        <end position="533"/>
    </location>
</feature>
<dbReference type="PROSITE" id="PS50112">
    <property type="entry name" value="PAS"/>
    <property type="match status" value="1"/>
</dbReference>
<evidence type="ECO:0000256" key="2">
    <source>
        <dbReference type="ARBA" id="ARBA00022500"/>
    </source>
</evidence>
<comment type="subcellular location">
    <subcellularLocation>
        <location evidence="1">Membrane</location>
    </subcellularLocation>
</comment>
<dbReference type="SUPFAM" id="SSF55785">
    <property type="entry name" value="PYP-like sensor domain (PAS domain)"/>
    <property type="match status" value="2"/>
</dbReference>
<organism evidence="9 10">
    <name type="scientific">Lichenibacterium minor</name>
    <dbReference type="NCBI Taxonomy" id="2316528"/>
    <lineage>
        <taxon>Bacteria</taxon>
        <taxon>Pseudomonadati</taxon>
        <taxon>Pseudomonadota</taxon>
        <taxon>Alphaproteobacteria</taxon>
        <taxon>Hyphomicrobiales</taxon>
        <taxon>Lichenihabitantaceae</taxon>
        <taxon>Lichenibacterium</taxon>
    </lineage>
</organism>
<dbReference type="InterPro" id="IPR051310">
    <property type="entry name" value="MCP_chemotaxis"/>
</dbReference>
<dbReference type="Gene3D" id="1.10.287.950">
    <property type="entry name" value="Methyl-accepting chemotaxis protein"/>
    <property type="match status" value="1"/>
</dbReference>
<dbReference type="InterPro" id="IPR000014">
    <property type="entry name" value="PAS"/>
</dbReference>
<evidence type="ECO:0000259" key="7">
    <source>
        <dbReference type="PROSITE" id="PS50113"/>
    </source>
</evidence>
<dbReference type="CDD" id="cd00130">
    <property type="entry name" value="PAS"/>
    <property type="match status" value="2"/>
</dbReference>
<dbReference type="Gene3D" id="3.30.450.20">
    <property type="entry name" value="PAS domain"/>
    <property type="match status" value="2"/>
</dbReference>
<proteinExistence type="inferred from homology"/>
<keyword evidence="2" id="KW-0145">Chemotaxis</keyword>
<dbReference type="SMART" id="SM00283">
    <property type="entry name" value="MA"/>
    <property type="match status" value="1"/>
</dbReference>
<feature type="domain" description="PAC" evidence="7">
    <location>
        <begin position="84"/>
        <end position="136"/>
    </location>
</feature>
<sequence>MIGKFLSSAANAKGIIAALSRSVAIIEFEPSGKIITANENFCRAMGYEVSEIRGQHHQIFVDSAYAKSTDYRDFWDQLGRGQPDAREYKRLGKGGRSVWIQASYNPVCNARGAVVKVIKVATDITAEKLKAAEAKAKLDAIERVQAVIEFTVDGEVITANENFLNTLGYGLDEIQGRHHRHFVDPVEASSTDYGAFWDKLRGGQFVAGEFKRFGKGGKEIWIQASYNPVYDANGRVIKVVKFATDVSGRVQAVTVLAGGLSRLANGDLGHRIEDIVAPAFESLRADFNAAVDRMRENLLEVSARSEAIRSGTQEISTASDDLSRRTEQQAASLEETAAALDEITATVRKTAVGSKHTRTVVGAARGSAEASGQVVRQAVEAMQGIKTSSREIGHIIGAIDEIAFQTNLLALNAGVEAARAGEAGRGFAVVASEVRALAQRSADAAKEIKGLVSKSGRQVEQGVTLVGQAGEALTHIAAQVSEMDIIVGEIASSAQEQATALDEVNAAVNQMDQVTQQNAAMVEQATAATQSLMVETSELAQLVGRFRFDGAVAQKAAVGVVVPIARERVVPRAVPAARPVVRGRALRKPAPIAAAQNDWEEF</sequence>
<evidence type="ECO:0000256" key="1">
    <source>
        <dbReference type="ARBA" id="ARBA00004370"/>
    </source>
</evidence>
<reference evidence="9 10" key="1">
    <citation type="submission" date="2018-12" db="EMBL/GenBank/DDBJ databases">
        <authorList>
            <person name="Grouzdev D.S."/>
            <person name="Krutkina M.S."/>
        </authorList>
    </citation>
    <scope>NUCLEOTIDE SEQUENCE [LARGE SCALE GENOMIC DNA]</scope>
    <source>
        <strain evidence="9 10">RmlP026</strain>
    </source>
</reference>
<keyword evidence="4" id="KW-0807">Transducer</keyword>
<evidence type="ECO:0000259" key="6">
    <source>
        <dbReference type="PROSITE" id="PS50112"/>
    </source>
</evidence>
<dbReference type="FunFam" id="1.10.287.950:FF:000001">
    <property type="entry name" value="Methyl-accepting chemotaxis sensory transducer"/>
    <property type="match status" value="1"/>
</dbReference>
<evidence type="ECO:0000256" key="4">
    <source>
        <dbReference type="PROSITE-ProRule" id="PRU00284"/>
    </source>
</evidence>
<dbReference type="InterPro" id="IPR035965">
    <property type="entry name" value="PAS-like_dom_sf"/>
</dbReference>
<dbReference type="GO" id="GO:0016020">
    <property type="term" value="C:membrane"/>
    <property type="evidence" value="ECO:0007669"/>
    <property type="project" value="UniProtKB-SubCell"/>
</dbReference>
<feature type="domain" description="PAC" evidence="7">
    <location>
        <begin position="206"/>
        <end position="258"/>
    </location>
</feature>
<dbReference type="InterPro" id="IPR001610">
    <property type="entry name" value="PAC"/>
</dbReference>
<dbReference type="PROSITE" id="PS50111">
    <property type="entry name" value="CHEMOTAXIS_TRANSDUC_2"/>
    <property type="match status" value="1"/>
</dbReference>
<dbReference type="InterPro" id="IPR013655">
    <property type="entry name" value="PAS_fold_3"/>
</dbReference>
<dbReference type="OrthoDB" id="9765776at2"/>
<dbReference type="Pfam" id="PF08447">
    <property type="entry name" value="PAS_3"/>
    <property type="match status" value="2"/>
</dbReference>
<evidence type="ECO:0000313" key="10">
    <source>
        <dbReference type="Proteomes" id="UP000290759"/>
    </source>
</evidence>
<protein>
    <submittedName>
        <fullName evidence="9">PAS domain S-box protein</fullName>
    </submittedName>
</protein>
<name>A0A4Q2U410_9HYPH</name>
<dbReference type="CDD" id="cd11386">
    <property type="entry name" value="MCP_signal"/>
    <property type="match status" value="1"/>
</dbReference>
<dbReference type="SUPFAM" id="SSF58104">
    <property type="entry name" value="Methyl-accepting chemotaxis protein (MCP) signaling domain"/>
    <property type="match status" value="1"/>
</dbReference>
<comment type="caution">
    <text evidence="9">The sequence shown here is derived from an EMBL/GenBank/DDBJ whole genome shotgun (WGS) entry which is preliminary data.</text>
</comment>
<keyword evidence="10" id="KW-1185">Reference proteome</keyword>
<dbReference type="InterPro" id="IPR004089">
    <property type="entry name" value="MCPsignal_dom"/>
</dbReference>
<gene>
    <name evidence="9" type="ORF">D3273_22945</name>
</gene>
<dbReference type="PROSITE" id="PS50113">
    <property type="entry name" value="PAC"/>
    <property type="match status" value="2"/>
</dbReference>